<gene>
    <name evidence="2" type="ORF">BP00DRAFT_439073</name>
</gene>
<dbReference type="EMBL" id="KZ825566">
    <property type="protein sequence ID" value="PYI27611.1"/>
    <property type="molecule type" value="Genomic_DNA"/>
</dbReference>
<protein>
    <submittedName>
        <fullName evidence="2">Purine and uridine phosphorylase</fullName>
    </submittedName>
</protein>
<dbReference type="Proteomes" id="UP000248817">
    <property type="component" value="Unassembled WGS sequence"/>
</dbReference>
<proteinExistence type="predicted"/>
<sequence length="298" mass="32744">MSSPRAYTVGWICAISTEHVAVQAFLDEIHEEPEYVSPNDCNDYTLGKIGRHHVVIAVLPNGEYGIASAASVARDMLHSFPNLRISLMVRIGGGAPSVKHDIRLGDVVVSTPRYGNGGVFQYDFGKTIQDQRLRKRYQRPAPDRDRLYQSRVIHDLDNNCDYAVICGNHPSDLDNPAGHYGLIAAANKLIKDASVRDKLAAEKDVLCFEMEAAGLMNYFPCLAIRGICDYSDTHTNKEWQGYAAMTAAAYARDLLDQISPSRVGAEKKISELLPMYSISAASHAIVSAQEGRGLLTTD</sequence>
<dbReference type="InterPro" id="IPR000845">
    <property type="entry name" value="Nucleoside_phosphorylase_d"/>
</dbReference>
<dbReference type="Pfam" id="PF01048">
    <property type="entry name" value="PNP_UDP_1"/>
    <property type="match status" value="1"/>
</dbReference>
<name>A0A2V5HUW4_9EURO</name>
<feature type="domain" description="Nucleoside phosphorylase" evidence="1">
    <location>
        <begin position="10"/>
        <end position="240"/>
    </location>
</feature>
<accession>A0A2V5HUW4</accession>
<dbReference type="PANTHER" id="PTHR46082">
    <property type="entry name" value="ATP/GTP-BINDING PROTEIN-RELATED"/>
    <property type="match status" value="1"/>
</dbReference>
<reference evidence="2 3" key="1">
    <citation type="submission" date="2018-02" db="EMBL/GenBank/DDBJ databases">
        <title>The genomes of Aspergillus section Nigri reveals drivers in fungal speciation.</title>
        <authorList>
            <consortium name="DOE Joint Genome Institute"/>
            <person name="Vesth T.C."/>
            <person name="Nybo J."/>
            <person name="Theobald S."/>
            <person name="Brandl J."/>
            <person name="Frisvad J.C."/>
            <person name="Nielsen K.F."/>
            <person name="Lyhne E.K."/>
            <person name="Kogle M.E."/>
            <person name="Kuo A."/>
            <person name="Riley R."/>
            <person name="Clum A."/>
            <person name="Nolan M."/>
            <person name="Lipzen A."/>
            <person name="Salamov A."/>
            <person name="Henrissat B."/>
            <person name="Wiebenga A."/>
            <person name="De vries R.P."/>
            <person name="Grigoriev I.V."/>
            <person name="Mortensen U.H."/>
            <person name="Andersen M.R."/>
            <person name="Baker S.E."/>
        </authorList>
    </citation>
    <scope>NUCLEOTIDE SEQUENCE [LARGE SCALE GENOMIC DNA]</scope>
    <source>
        <strain evidence="2 3">CBS 114.80</strain>
    </source>
</reference>
<evidence type="ECO:0000259" key="1">
    <source>
        <dbReference type="Pfam" id="PF01048"/>
    </source>
</evidence>
<keyword evidence="3" id="KW-1185">Reference proteome</keyword>
<dbReference type="SUPFAM" id="SSF53167">
    <property type="entry name" value="Purine and uridine phosphorylases"/>
    <property type="match status" value="1"/>
</dbReference>
<evidence type="ECO:0000313" key="2">
    <source>
        <dbReference type="EMBL" id="PYI27611.1"/>
    </source>
</evidence>
<evidence type="ECO:0000313" key="3">
    <source>
        <dbReference type="Proteomes" id="UP000248817"/>
    </source>
</evidence>
<dbReference type="GO" id="GO:0003824">
    <property type="term" value="F:catalytic activity"/>
    <property type="evidence" value="ECO:0007669"/>
    <property type="project" value="InterPro"/>
</dbReference>
<dbReference type="AlphaFoldDB" id="A0A2V5HUW4"/>
<organism evidence="2 3">
    <name type="scientific">Aspergillus indologenus CBS 114.80</name>
    <dbReference type="NCBI Taxonomy" id="1450541"/>
    <lineage>
        <taxon>Eukaryota</taxon>
        <taxon>Fungi</taxon>
        <taxon>Dikarya</taxon>
        <taxon>Ascomycota</taxon>
        <taxon>Pezizomycotina</taxon>
        <taxon>Eurotiomycetes</taxon>
        <taxon>Eurotiomycetidae</taxon>
        <taxon>Eurotiales</taxon>
        <taxon>Aspergillaceae</taxon>
        <taxon>Aspergillus</taxon>
        <taxon>Aspergillus subgen. Circumdati</taxon>
    </lineage>
</organism>
<dbReference type="GO" id="GO:0009116">
    <property type="term" value="P:nucleoside metabolic process"/>
    <property type="evidence" value="ECO:0007669"/>
    <property type="project" value="InterPro"/>
</dbReference>
<dbReference type="PANTHER" id="PTHR46082:SF11">
    <property type="entry name" value="AAA+ ATPASE DOMAIN-CONTAINING PROTEIN-RELATED"/>
    <property type="match status" value="1"/>
</dbReference>
<dbReference type="Gene3D" id="3.40.50.1580">
    <property type="entry name" value="Nucleoside phosphorylase domain"/>
    <property type="match status" value="1"/>
</dbReference>
<dbReference type="InterPro" id="IPR053137">
    <property type="entry name" value="NLR-like"/>
</dbReference>
<dbReference type="InterPro" id="IPR035994">
    <property type="entry name" value="Nucleoside_phosphorylase_sf"/>
</dbReference>